<gene>
    <name evidence="7" type="primary">yfiT</name>
    <name evidence="7" type="ORF">Dcar01_00042</name>
</gene>
<dbReference type="NCBIfam" id="NF009807">
    <property type="entry name" value="PRK13291.1"/>
    <property type="match status" value="1"/>
</dbReference>
<accession>A0ABP9W1U5</accession>
<comment type="subcellular location">
    <subcellularLocation>
        <location evidence="5">Cytoplasm</location>
    </subcellularLocation>
</comment>
<feature type="binding site" evidence="5">
    <location>
        <position position="157"/>
    </location>
    <ligand>
        <name>Zn(2+)</name>
        <dbReference type="ChEBI" id="CHEBI:29105"/>
    </ligand>
</feature>
<evidence type="ECO:0000256" key="5">
    <source>
        <dbReference type="HAMAP-Rule" id="MF_01256"/>
    </source>
</evidence>
<keyword evidence="2 5" id="KW-0479">Metal-binding</keyword>
<comment type="similarity">
    <text evidence="5">Belongs to the metal hydrolase YfiT family.</text>
</comment>
<dbReference type="Pfam" id="PF12867">
    <property type="entry name" value="DinB_2"/>
    <property type="match status" value="1"/>
</dbReference>
<evidence type="ECO:0000256" key="4">
    <source>
        <dbReference type="ARBA" id="ARBA00022833"/>
    </source>
</evidence>
<dbReference type="InterPro" id="IPR024775">
    <property type="entry name" value="DinB-like"/>
</dbReference>
<dbReference type="InterPro" id="IPR023774">
    <property type="entry name" value="Put_metal_dep_hydrolase_YfiT"/>
</dbReference>
<keyword evidence="1 5" id="KW-0963">Cytoplasm</keyword>
<comment type="subunit">
    <text evidence="5">Homodimer.</text>
</comment>
<evidence type="ECO:0000256" key="2">
    <source>
        <dbReference type="ARBA" id="ARBA00022723"/>
    </source>
</evidence>
<comment type="function">
    <text evidence="5">Possible metal-dependent hydrolase.</text>
</comment>
<reference evidence="7 8" key="1">
    <citation type="submission" date="2024-02" db="EMBL/GenBank/DDBJ databases">
        <title>Deinococcus carri NBRC 110142.</title>
        <authorList>
            <person name="Ichikawa N."/>
            <person name="Katano-Makiyama Y."/>
            <person name="Hidaka K."/>
        </authorList>
    </citation>
    <scope>NUCLEOTIDE SEQUENCE [LARGE SCALE GENOMIC DNA]</scope>
    <source>
        <strain evidence="7 8">NBRC 110142</strain>
    </source>
</reference>
<evidence type="ECO:0000256" key="1">
    <source>
        <dbReference type="ARBA" id="ARBA00022490"/>
    </source>
</evidence>
<proteinExistence type="inferred from homology"/>
<feature type="binding site" evidence="5">
    <location>
        <position position="65"/>
    </location>
    <ligand>
        <name>Zn(2+)</name>
        <dbReference type="ChEBI" id="CHEBI:29105"/>
    </ligand>
</feature>
<dbReference type="Gene3D" id="1.20.120.450">
    <property type="entry name" value="dinb family like domain"/>
    <property type="match status" value="1"/>
</dbReference>
<keyword evidence="8" id="KW-1185">Reference proteome</keyword>
<dbReference type="InterPro" id="IPR034660">
    <property type="entry name" value="DinB/YfiT-like"/>
</dbReference>
<dbReference type="EC" id="3.-.-.-" evidence="5"/>
<keyword evidence="3 5" id="KW-0378">Hydrolase</keyword>
<dbReference type="EMBL" id="BAABRP010000001">
    <property type="protein sequence ID" value="GAA5511336.1"/>
    <property type="molecule type" value="Genomic_DNA"/>
</dbReference>
<feature type="binding site" evidence="5">
    <location>
        <position position="161"/>
    </location>
    <ligand>
        <name>Zn(2+)</name>
        <dbReference type="ChEBI" id="CHEBI:29105"/>
    </ligand>
</feature>
<evidence type="ECO:0000313" key="8">
    <source>
        <dbReference type="Proteomes" id="UP001401887"/>
    </source>
</evidence>
<dbReference type="SUPFAM" id="SSF109854">
    <property type="entry name" value="DinB/YfiT-like putative metalloenzymes"/>
    <property type="match status" value="1"/>
</dbReference>
<sequence length="170" mass="18877">MTDVQYPLGPMPQPLTLTPPERAAAIQAIRALPAELRVAVAGQPEALLDTPYRDGGWTVRQVVHHLADSHMNAVVRLKLALTEDSPTVKPYEEGEWAELPDMRLPLDPSLSLLDGLHTRWAALLEALTPGQWAREWTHPAQGRSFTVATLAAMYAWHGRHHLAHIRRVTG</sequence>
<dbReference type="RefSeq" id="WP_345459090.1">
    <property type="nucleotide sequence ID" value="NZ_BAABRP010000001.1"/>
</dbReference>
<name>A0ABP9W1U5_9DEIO</name>
<dbReference type="Proteomes" id="UP001401887">
    <property type="component" value="Unassembled WGS sequence"/>
</dbReference>
<feature type="domain" description="DinB-like" evidence="6">
    <location>
        <begin position="30"/>
        <end position="165"/>
    </location>
</feature>
<evidence type="ECO:0000256" key="3">
    <source>
        <dbReference type="ARBA" id="ARBA00022801"/>
    </source>
</evidence>
<organism evidence="7 8">
    <name type="scientific">Deinococcus carri</name>
    <dbReference type="NCBI Taxonomy" id="1211323"/>
    <lineage>
        <taxon>Bacteria</taxon>
        <taxon>Thermotogati</taxon>
        <taxon>Deinococcota</taxon>
        <taxon>Deinococci</taxon>
        <taxon>Deinococcales</taxon>
        <taxon>Deinococcaceae</taxon>
        <taxon>Deinococcus</taxon>
    </lineage>
</organism>
<dbReference type="GO" id="GO:0016787">
    <property type="term" value="F:hydrolase activity"/>
    <property type="evidence" value="ECO:0007669"/>
    <property type="project" value="UniProtKB-KW"/>
</dbReference>
<dbReference type="HAMAP" id="MF_01256">
    <property type="entry name" value="YfiT_hydrol"/>
    <property type="match status" value="1"/>
</dbReference>
<comment type="caution">
    <text evidence="7">The sequence shown here is derived from an EMBL/GenBank/DDBJ whole genome shotgun (WGS) entry which is preliminary data.</text>
</comment>
<evidence type="ECO:0000313" key="7">
    <source>
        <dbReference type="EMBL" id="GAA5511336.1"/>
    </source>
</evidence>
<comment type="cofactor">
    <cofactor evidence="5">
        <name>Zn(2+)</name>
        <dbReference type="ChEBI" id="CHEBI:29105"/>
    </cofactor>
    <text evidence="5">Binds 1 zinc ion per subunit.</text>
</comment>
<protein>
    <recommendedName>
        <fullName evidence="5">Putative metal-dependent hydrolase Dcar01_00042</fullName>
        <ecNumber evidence="5">3.-.-.-</ecNumber>
    </recommendedName>
</protein>
<evidence type="ECO:0000259" key="6">
    <source>
        <dbReference type="Pfam" id="PF12867"/>
    </source>
</evidence>
<keyword evidence="4 5" id="KW-0862">Zinc</keyword>